<dbReference type="AlphaFoldDB" id="A0A498R573"/>
<dbReference type="InterPro" id="IPR002139">
    <property type="entry name" value="Ribo/fructo_kinase"/>
</dbReference>
<comment type="similarity">
    <text evidence="1">Belongs to the carbohydrate kinase pfkB family.</text>
</comment>
<reference evidence="15 16" key="1">
    <citation type="submission" date="2018-06" db="EMBL/GenBank/DDBJ databases">
        <authorList>
            <person name="Strepis N."/>
        </authorList>
    </citation>
    <scope>NUCLEOTIDE SEQUENCE [LARGE SCALE GENOMIC DNA]</scope>
    <source>
        <strain evidence="15">LUCI</strain>
    </source>
</reference>
<dbReference type="UniPathway" id="UPA00916">
    <property type="reaction ID" value="UER00889"/>
</dbReference>
<dbReference type="UniPathway" id="UPA00704">
    <property type="reaction ID" value="UER00715"/>
</dbReference>
<comment type="subunit">
    <text evidence="12">Homodimer.</text>
</comment>
<dbReference type="PANTHER" id="PTHR10584">
    <property type="entry name" value="SUGAR KINASE"/>
    <property type="match status" value="1"/>
</dbReference>
<evidence type="ECO:0000313" key="16">
    <source>
        <dbReference type="Proteomes" id="UP000277811"/>
    </source>
</evidence>
<evidence type="ECO:0000256" key="8">
    <source>
        <dbReference type="ARBA" id="ARBA00022840"/>
    </source>
</evidence>
<dbReference type="PIRSF" id="PIRSF000535">
    <property type="entry name" value="1PFK/6PFK/LacC"/>
    <property type="match status" value="1"/>
</dbReference>
<keyword evidence="7 12" id="KW-0418">Kinase</keyword>
<evidence type="ECO:0000256" key="10">
    <source>
        <dbReference type="ARBA" id="ARBA00022958"/>
    </source>
</evidence>
<feature type="binding site" evidence="12">
    <location>
        <position position="289"/>
    </location>
    <ligand>
        <name>K(+)</name>
        <dbReference type="ChEBI" id="CHEBI:29103"/>
    </ligand>
</feature>
<evidence type="ECO:0000313" key="15">
    <source>
        <dbReference type="EMBL" id="VBB05412.1"/>
    </source>
</evidence>
<dbReference type="PANTHER" id="PTHR10584:SF166">
    <property type="entry name" value="RIBOKINASE"/>
    <property type="match status" value="1"/>
</dbReference>
<evidence type="ECO:0000256" key="5">
    <source>
        <dbReference type="ARBA" id="ARBA00022723"/>
    </source>
</evidence>
<dbReference type="NCBIfam" id="TIGR02152">
    <property type="entry name" value="D_ribokin_bact"/>
    <property type="match status" value="1"/>
</dbReference>
<keyword evidence="11 12" id="KW-0119">Carbohydrate metabolism</keyword>
<accession>A0A498R573</accession>
<keyword evidence="9 12" id="KW-0460">Magnesium</keyword>
<evidence type="ECO:0000256" key="1">
    <source>
        <dbReference type="ARBA" id="ARBA00005380"/>
    </source>
</evidence>
<comment type="function">
    <text evidence="12">Catalyzes the phosphorylation of ribose at O-5 in a reaction requiring ATP and magnesium. The resulting D-ribose-5-phosphate can then be used either for sythesis of nucleotides, histidine, and tryptophan, or as a component of the pentose phosphate pathway.</text>
</comment>
<comment type="pathway">
    <text evidence="13">Carbohydrate metabolism; D-tagatose 6-phosphate degradation; D-glyceraldehyde 3-phosphate and glycerone phosphate from D-tagatose 6-phosphate: step 1/2.</text>
</comment>
<dbReference type="InterPro" id="IPR029056">
    <property type="entry name" value="Ribokinase-like"/>
</dbReference>
<proteinExistence type="inferred from homology"/>
<dbReference type="PROSITE" id="PS00584">
    <property type="entry name" value="PFKB_KINASES_2"/>
    <property type="match status" value="1"/>
</dbReference>
<keyword evidence="12" id="KW-0963">Cytoplasm</keyword>
<feature type="domain" description="Carbohydrate kinase PfkB" evidence="14">
    <location>
        <begin position="5"/>
        <end position="296"/>
    </location>
</feature>
<feature type="binding site" evidence="12">
    <location>
        <position position="287"/>
    </location>
    <ligand>
        <name>K(+)</name>
        <dbReference type="ChEBI" id="CHEBI:29103"/>
    </ligand>
</feature>
<dbReference type="Gene3D" id="3.40.1190.20">
    <property type="match status" value="1"/>
</dbReference>
<feature type="binding site" evidence="12">
    <location>
        <position position="142"/>
    </location>
    <ligand>
        <name>substrate</name>
    </ligand>
</feature>
<dbReference type="GO" id="GO:0019303">
    <property type="term" value="P:D-ribose catabolic process"/>
    <property type="evidence" value="ECO:0007669"/>
    <property type="project" value="UniProtKB-UniRule"/>
</dbReference>
<sequence length="318" mass="31944">MMQKKAVLVIGSLNMDLVAAVEKLPAQGETVFGKTFSTFPGGKGANQAVAAAKLGVPVTMAGCLGQDGFAGDLIKSLTAAGIDTSCIRYTGTSTGTALITVGNEGMNTIVVIPGANACCNPGDVDRALAAFDQAGILVVQHEVPPQTVEYAIRTAKGKGWTVILNPAPARTIAPDVLALIDIITPNETEIASLTGCKADGKEAAVTAAGHLLAAGVGTVVVTLGAQGAVGCTGDAVIHVSACPVTAVDTTAAGDAYTGALAAALAEGKTLAEGMRFAAAVAALAVTKEGAQPALPWREEADAFIRQQGESCNEEDRNS</sequence>
<keyword evidence="5 12" id="KW-0479">Metal-binding</keyword>
<dbReference type="InterPro" id="IPR011877">
    <property type="entry name" value="Ribokinase"/>
</dbReference>
<keyword evidence="13" id="KW-0423">Lactose metabolism</keyword>
<dbReference type="EC" id="2.7.1.15" evidence="2 12"/>
<feature type="binding site" evidence="12">
    <location>
        <begin position="253"/>
        <end position="254"/>
    </location>
    <ligand>
        <name>ATP</name>
        <dbReference type="ChEBI" id="CHEBI:30616"/>
    </ligand>
</feature>
<evidence type="ECO:0000256" key="7">
    <source>
        <dbReference type="ARBA" id="ARBA00022777"/>
    </source>
</evidence>
<feature type="binding site" evidence="12">
    <location>
        <position position="248"/>
    </location>
    <ligand>
        <name>K(+)</name>
        <dbReference type="ChEBI" id="CHEBI:29103"/>
    </ligand>
</feature>
<feature type="binding site" evidence="12">
    <location>
        <position position="254"/>
    </location>
    <ligand>
        <name>substrate</name>
    </ligand>
</feature>
<dbReference type="GO" id="GO:0009024">
    <property type="term" value="F:tagatose-6-phosphate kinase activity"/>
    <property type="evidence" value="ECO:0007669"/>
    <property type="project" value="UniProtKB-EC"/>
</dbReference>
<keyword evidence="4 12" id="KW-0808">Transferase</keyword>
<comment type="similarity">
    <text evidence="13">Belongs to the carbohydrate kinase PfkB family. LacC subfamily.</text>
</comment>
<dbReference type="RefSeq" id="WP_207856902.1">
    <property type="nucleotide sequence ID" value="NZ_UPPP01000055.1"/>
</dbReference>
<name>A0A498R573_9FIRM</name>
<comment type="similarity">
    <text evidence="12">Belongs to the carbohydrate kinase PfkB family. Ribokinase subfamily.</text>
</comment>
<comment type="caution">
    <text evidence="12">Lacks conserved residue(s) required for the propagation of feature annotation.</text>
</comment>
<comment type="cofactor">
    <cofactor evidence="12">
        <name>Mg(2+)</name>
        <dbReference type="ChEBI" id="CHEBI:18420"/>
    </cofactor>
    <text evidence="12">Requires a divalent cation, most likely magnesium in vivo, as an electrophilic catalyst to aid phosphoryl group transfer. It is the chelate of the metal and the nucleotide that is the actual substrate.</text>
</comment>
<comment type="catalytic activity">
    <reaction evidence="13">
        <text>D-tagatofuranose 6-phosphate + ATP = D-tagatofuranose 1,6-bisphosphate + ADP + H(+)</text>
        <dbReference type="Rhea" id="RHEA:12420"/>
        <dbReference type="ChEBI" id="CHEBI:15378"/>
        <dbReference type="ChEBI" id="CHEBI:30616"/>
        <dbReference type="ChEBI" id="CHEBI:58694"/>
        <dbReference type="ChEBI" id="CHEBI:58695"/>
        <dbReference type="ChEBI" id="CHEBI:456216"/>
        <dbReference type="EC" id="2.7.1.144"/>
    </reaction>
</comment>
<keyword evidence="10 12" id="KW-0630">Potassium</keyword>
<evidence type="ECO:0000256" key="3">
    <source>
        <dbReference type="ARBA" id="ARBA00016943"/>
    </source>
</evidence>
<feature type="binding site" evidence="12">
    <location>
        <position position="284"/>
    </location>
    <ligand>
        <name>K(+)</name>
        <dbReference type="ChEBI" id="CHEBI:29103"/>
    </ligand>
</feature>
<dbReference type="InterPro" id="IPR011611">
    <property type="entry name" value="PfkB_dom"/>
</dbReference>
<comment type="pathway">
    <text evidence="12">Carbohydrate metabolism; D-ribose degradation; D-ribose 5-phosphate from beta-D-ribopyranose: step 2/2.</text>
</comment>
<dbReference type="GO" id="GO:0005524">
    <property type="term" value="F:ATP binding"/>
    <property type="evidence" value="ECO:0007669"/>
    <property type="project" value="UniProtKB-UniRule"/>
</dbReference>
<dbReference type="SUPFAM" id="SSF53613">
    <property type="entry name" value="Ribokinase-like"/>
    <property type="match status" value="1"/>
</dbReference>
<dbReference type="GO" id="GO:0004747">
    <property type="term" value="F:ribokinase activity"/>
    <property type="evidence" value="ECO:0007669"/>
    <property type="project" value="UniProtKB-UniRule"/>
</dbReference>
<evidence type="ECO:0000256" key="11">
    <source>
        <dbReference type="ARBA" id="ARBA00023277"/>
    </source>
</evidence>
<dbReference type="Proteomes" id="UP000277811">
    <property type="component" value="Unassembled WGS sequence"/>
</dbReference>
<evidence type="ECO:0000256" key="12">
    <source>
        <dbReference type="HAMAP-Rule" id="MF_01987"/>
    </source>
</evidence>
<comment type="catalytic activity">
    <reaction evidence="12">
        <text>D-ribose + ATP = D-ribose 5-phosphate + ADP + H(+)</text>
        <dbReference type="Rhea" id="RHEA:13697"/>
        <dbReference type="ChEBI" id="CHEBI:15378"/>
        <dbReference type="ChEBI" id="CHEBI:30616"/>
        <dbReference type="ChEBI" id="CHEBI:47013"/>
        <dbReference type="ChEBI" id="CHEBI:78346"/>
        <dbReference type="ChEBI" id="CHEBI:456216"/>
        <dbReference type="EC" id="2.7.1.15"/>
    </reaction>
</comment>
<feature type="binding site" evidence="12">
    <location>
        <begin position="14"/>
        <end position="16"/>
    </location>
    <ligand>
        <name>substrate</name>
    </ligand>
</feature>
<comment type="subcellular location">
    <subcellularLocation>
        <location evidence="12">Cytoplasm</location>
    </subcellularLocation>
</comment>
<evidence type="ECO:0000256" key="4">
    <source>
        <dbReference type="ARBA" id="ARBA00022679"/>
    </source>
</evidence>
<feature type="binding site" evidence="12">
    <location>
        <begin position="222"/>
        <end position="227"/>
    </location>
    <ligand>
        <name>ATP</name>
        <dbReference type="ChEBI" id="CHEBI:30616"/>
    </ligand>
</feature>
<feature type="binding site" evidence="12">
    <location>
        <position position="186"/>
    </location>
    <ligand>
        <name>ATP</name>
        <dbReference type="ChEBI" id="CHEBI:30616"/>
    </ligand>
</feature>
<evidence type="ECO:0000256" key="13">
    <source>
        <dbReference type="PIRNR" id="PIRNR000535"/>
    </source>
</evidence>
<dbReference type="EMBL" id="UPPP01000055">
    <property type="protein sequence ID" value="VBB05412.1"/>
    <property type="molecule type" value="Genomic_DNA"/>
</dbReference>
<dbReference type="HAMAP" id="MF_01987">
    <property type="entry name" value="Ribokinase"/>
    <property type="match status" value="1"/>
</dbReference>
<feature type="active site" description="Proton acceptor" evidence="12">
    <location>
        <position position="254"/>
    </location>
</feature>
<keyword evidence="16" id="KW-1185">Reference proteome</keyword>
<gene>
    <name evidence="12" type="primary">rbsK</name>
    <name evidence="15" type="ORF">LUCI_0621</name>
</gene>
<dbReference type="GO" id="GO:0005988">
    <property type="term" value="P:lactose metabolic process"/>
    <property type="evidence" value="ECO:0007669"/>
    <property type="project" value="UniProtKB-KW"/>
</dbReference>
<keyword evidence="6 12" id="KW-0547">Nucleotide-binding</keyword>
<evidence type="ECO:0000259" key="14">
    <source>
        <dbReference type="Pfam" id="PF00294"/>
    </source>
</evidence>
<dbReference type="CDD" id="cd01174">
    <property type="entry name" value="ribokinase"/>
    <property type="match status" value="1"/>
</dbReference>
<feature type="binding site" evidence="12">
    <location>
        <position position="250"/>
    </location>
    <ligand>
        <name>K(+)</name>
        <dbReference type="ChEBI" id="CHEBI:29103"/>
    </ligand>
</feature>
<dbReference type="GO" id="GO:2001059">
    <property type="term" value="P:D-tagatose 6-phosphate catabolic process"/>
    <property type="evidence" value="ECO:0007669"/>
    <property type="project" value="UniProtKB-UniPathway"/>
</dbReference>
<organism evidence="15 16">
    <name type="scientific">Lucifera butyrica</name>
    <dbReference type="NCBI Taxonomy" id="1351585"/>
    <lineage>
        <taxon>Bacteria</taxon>
        <taxon>Bacillati</taxon>
        <taxon>Bacillota</taxon>
        <taxon>Negativicutes</taxon>
        <taxon>Veillonellales</taxon>
        <taxon>Veillonellaceae</taxon>
        <taxon>Lucifera</taxon>
    </lineage>
</organism>
<dbReference type="Pfam" id="PF00294">
    <property type="entry name" value="PfkB"/>
    <property type="match status" value="1"/>
</dbReference>
<protein>
    <recommendedName>
        <fullName evidence="3 12">Ribokinase</fullName>
        <shortName evidence="12">RK</shortName>
        <ecNumber evidence="2 12">2.7.1.15</ecNumber>
    </recommendedName>
</protein>
<evidence type="ECO:0000256" key="9">
    <source>
        <dbReference type="ARBA" id="ARBA00022842"/>
    </source>
</evidence>
<dbReference type="PRINTS" id="PR00990">
    <property type="entry name" value="RIBOKINASE"/>
</dbReference>
<dbReference type="InterPro" id="IPR002173">
    <property type="entry name" value="Carboh/pur_kinase_PfkB_CS"/>
</dbReference>
<keyword evidence="8 12" id="KW-0067">ATP-binding</keyword>
<evidence type="ECO:0000256" key="6">
    <source>
        <dbReference type="ARBA" id="ARBA00022741"/>
    </source>
</evidence>
<evidence type="ECO:0000256" key="2">
    <source>
        <dbReference type="ARBA" id="ARBA00012035"/>
    </source>
</evidence>
<feature type="binding site" evidence="12">
    <location>
        <begin position="42"/>
        <end position="46"/>
    </location>
    <ligand>
        <name>substrate</name>
    </ligand>
</feature>
<comment type="activity regulation">
    <text evidence="12">Activated by a monovalent cation that binds near, but not in, the active site. The most likely occupant of the site in vivo is potassium. Ion binding induces a conformational change that may alter substrate affinity.</text>
</comment>
<dbReference type="InterPro" id="IPR017583">
    <property type="entry name" value="Tagatose/fructose_Pkinase"/>
</dbReference>
<dbReference type="GO" id="GO:0046872">
    <property type="term" value="F:metal ion binding"/>
    <property type="evidence" value="ECO:0007669"/>
    <property type="project" value="UniProtKB-KW"/>
</dbReference>
<dbReference type="GO" id="GO:0005829">
    <property type="term" value="C:cytosol"/>
    <property type="evidence" value="ECO:0007669"/>
    <property type="project" value="TreeGrafter"/>
</dbReference>